<dbReference type="EMBL" id="GBRH01231074">
    <property type="protein sequence ID" value="JAD66821.1"/>
    <property type="molecule type" value="Transcribed_RNA"/>
</dbReference>
<proteinExistence type="predicted"/>
<organism evidence="1">
    <name type="scientific">Arundo donax</name>
    <name type="common">Giant reed</name>
    <name type="synonym">Donax arundinaceus</name>
    <dbReference type="NCBI Taxonomy" id="35708"/>
    <lineage>
        <taxon>Eukaryota</taxon>
        <taxon>Viridiplantae</taxon>
        <taxon>Streptophyta</taxon>
        <taxon>Embryophyta</taxon>
        <taxon>Tracheophyta</taxon>
        <taxon>Spermatophyta</taxon>
        <taxon>Magnoliopsida</taxon>
        <taxon>Liliopsida</taxon>
        <taxon>Poales</taxon>
        <taxon>Poaceae</taxon>
        <taxon>PACMAD clade</taxon>
        <taxon>Arundinoideae</taxon>
        <taxon>Arundineae</taxon>
        <taxon>Arundo</taxon>
    </lineage>
</organism>
<reference evidence="1" key="2">
    <citation type="journal article" date="2015" name="Data Brief">
        <title>Shoot transcriptome of the giant reed, Arundo donax.</title>
        <authorList>
            <person name="Barrero R.A."/>
            <person name="Guerrero F.D."/>
            <person name="Moolhuijzen P."/>
            <person name="Goolsby J.A."/>
            <person name="Tidwell J."/>
            <person name="Bellgard S.E."/>
            <person name="Bellgard M.I."/>
        </authorList>
    </citation>
    <scope>NUCLEOTIDE SEQUENCE</scope>
    <source>
        <tissue evidence="1">Shoot tissue taken approximately 20 cm above the soil surface</tissue>
    </source>
</reference>
<accession>A0A0A9BU14</accession>
<evidence type="ECO:0000313" key="1">
    <source>
        <dbReference type="EMBL" id="JAD66821.1"/>
    </source>
</evidence>
<reference evidence="1" key="1">
    <citation type="submission" date="2014-09" db="EMBL/GenBank/DDBJ databases">
        <authorList>
            <person name="Magalhaes I.L.F."/>
            <person name="Oliveira U."/>
            <person name="Santos F.R."/>
            <person name="Vidigal T.H.D.A."/>
            <person name="Brescovit A.D."/>
            <person name="Santos A.J."/>
        </authorList>
    </citation>
    <scope>NUCLEOTIDE SEQUENCE</scope>
    <source>
        <tissue evidence="1">Shoot tissue taken approximately 20 cm above the soil surface</tissue>
    </source>
</reference>
<sequence>MSNEIIQGHPMPVGSACRSVLFTNAPVLLAVL</sequence>
<name>A0A0A9BU14_ARUDO</name>
<protein>
    <submittedName>
        <fullName evidence="1">Uncharacterized protein</fullName>
    </submittedName>
</protein>
<dbReference type="AlphaFoldDB" id="A0A0A9BU14"/>